<evidence type="ECO:0000313" key="7">
    <source>
        <dbReference type="EMBL" id="SMC05860.1"/>
    </source>
</evidence>
<reference evidence="8" key="1">
    <citation type="submission" date="2017-04" db="EMBL/GenBank/DDBJ databases">
        <authorList>
            <person name="Varghese N."/>
            <person name="Submissions S."/>
        </authorList>
    </citation>
    <scope>NUCLEOTIDE SEQUENCE [LARGE SCALE GENOMIC DNA]</scope>
    <source>
        <strain evidence="8">DSM 9293</strain>
    </source>
</reference>
<dbReference type="Gene3D" id="3.40.50.300">
    <property type="entry name" value="P-loop containing nucleotide triphosphate hydrolases"/>
    <property type="match status" value="1"/>
</dbReference>
<evidence type="ECO:0000256" key="3">
    <source>
        <dbReference type="ARBA" id="ARBA00022806"/>
    </source>
</evidence>
<evidence type="ECO:0000259" key="5">
    <source>
        <dbReference type="PROSITE" id="PS51192"/>
    </source>
</evidence>
<dbReference type="GO" id="GO:0005524">
    <property type="term" value="F:ATP binding"/>
    <property type="evidence" value="ECO:0007669"/>
    <property type="project" value="UniProtKB-KW"/>
</dbReference>
<keyword evidence="4" id="KW-0067">ATP-binding</keyword>
<dbReference type="InterPro" id="IPR027417">
    <property type="entry name" value="P-loop_NTPase"/>
</dbReference>
<dbReference type="GO" id="GO:0016787">
    <property type="term" value="F:hydrolase activity"/>
    <property type="evidence" value="ECO:0007669"/>
    <property type="project" value="UniProtKB-KW"/>
</dbReference>
<feature type="domain" description="Helicase C-terminal" evidence="6">
    <location>
        <begin position="445"/>
        <end position="598"/>
    </location>
</feature>
<dbReference type="CDD" id="cd18011">
    <property type="entry name" value="DEXDc_RapA"/>
    <property type="match status" value="1"/>
</dbReference>
<dbReference type="InterPro" id="IPR000330">
    <property type="entry name" value="SNF2_N"/>
</dbReference>
<keyword evidence="2" id="KW-0378">Hydrolase</keyword>
<evidence type="ECO:0000256" key="4">
    <source>
        <dbReference type="ARBA" id="ARBA00022840"/>
    </source>
</evidence>
<feature type="domain" description="Helicase ATP-binding" evidence="5">
    <location>
        <begin position="95"/>
        <end position="280"/>
    </location>
</feature>
<keyword evidence="8" id="KW-1185">Reference proteome</keyword>
<dbReference type="PANTHER" id="PTHR10799">
    <property type="entry name" value="SNF2/RAD54 HELICASE FAMILY"/>
    <property type="match status" value="1"/>
</dbReference>
<dbReference type="InterPro" id="IPR014001">
    <property type="entry name" value="Helicase_ATP-bd"/>
</dbReference>
<dbReference type="InterPro" id="IPR001650">
    <property type="entry name" value="Helicase_C-like"/>
</dbReference>
<dbReference type="SUPFAM" id="SSF52540">
    <property type="entry name" value="P-loop containing nucleoside triphosphate hydrolases"/>
    <property type="match status" value="2"/>
</dbReference>
<dbReference type="EMBL" id="FWWY01000001">
    <property type="protein sequence ID" value="SMC05860.1"/>
    <property type="molecule type" value="Genomic_DNA"/>
</dbReference>
<sequence>MNTWRYLPSCSQMVRILDCQTVFDQKTCQVWLPNEERVITVREEELGDARVLSLAEIRYRALVGRIIQALNQDVLLAPLEGQIEPMPHQFAVLERVIYGGQGRLLLADEVGLGKTIEAGLVIRELKLRGLIQRILIVTPKGLMQQWKSELWLHFDEVFQLITGEDMKRVDGVQPERLWLDHNQVIVSHDSIKPLAKRAGWEARQIAEYNRRHFDAITHVPWDLIIVDEAHRLGGSTDYVARFRLGQALAMASPYLLLLSATPHQGKSDQFVRLLSLLDAERFIDADHMTPEDVRPYVIRTAKRQALSLDGTPLFKPRIVELVLVDWSEPQYQAQRALYEAVTDYVRHRYQKALRAKQFSQAFLLILMQRLVTSSPAAILRAIERRLQVLDGQEEQEDEHSVISEDDEENKEIMAGSVIGGERQHLLSLKDLALVALNHADARLDRLLRLMDELRQKETSDMKFLIFTEFLPTQAMLAKMLKEAGYRVSILNGQMSLEERLAVQEEFRDASQILISTDAGGEGLNLQFAHVVINYDLPWNPMKIEQRIGRVDRIGQTHDVWAFNFVLQDTVESRVHQVLLEKLQRILEEMGIDKLGDVLDSSGTDINYPHLFMESLMNPERTEQYLREFVESVETQAKSSRHQIDAISASPPDLKKVSQALRHPFPEWVQLMTEQYVMARGGMIEPRLFGIDIHFPDGEVISQAVFRKRDRAVHAHYVGIHHPRIAQLIDQVPWVTPGEMVVTLISPQFPQGLQGLWSLWKLTLTTSEQKRSRLIPLFISHDGKRFRTTAQKIWEQLCQIEFQGQITAHRVLSDEEFHRLRQAAEEEGRSSYQDLIASHQMFLQGERDKAIKAYRIRVQMAEHVGLPEVREFRLKRLRQELDKRQAQLDQMQKTIAQITPLLIVEVKNL</sequence>
<evidence type="ECO:0000313" key="8">
    <source>
        <dbReference type="Proteomes" id="UP000192660"/>
    </source>
</evidence>
<evidence type="ECO:0000259" key="6">
    <source>
        <dbReference type="PROSITE" id="PS51194"/>
    </source>
</evidence>
<dbReference type="AlphaFoldDB" id="A0A1W1WIJ9"/>
<gene>
    <name evidence="7" type="ORF">SAMN00768000_2498</name>
</gene>
<name>A0A1W1WIJ9_SULTA</name>
<dbReference type="Pfam" id="PF00176">
    <property type="entry name" value="SNF2-rel_dom"/>
    <property type="match status" value="1"/>
</dbReference>
<dbReference type="PROSITE" id="PS51192">
    <property type="entry name" value="HELICASE_ATP_BIND_1"/>
    <property type="match status" value="1"/>
</dbReference>
<dbReference type="Gene3D" id="3.40.50.10810">
    <property type="entry name" value="Tandem AAA-ATPase domain"/>
    <property type="match status" value="1"/>
</dbReference>
<evidence type="ECO:0000256" key="1">
    <source>
        <dbReference type="ARBA" id="ARBA00022741"/>
    </source>
</evidence>
<dbReference type="STRING" id="28034.BFX07_12690"/>
<accession>A0A1W1WIJ9</accession>
<organism evidence="7 8">
    <name type="scientific">Sulfobacillus thermosulfidooxidans (strain DSM 9293 / VKM B-1269 / AT-1)</name>
    <dbReference type="NCBI Taxonomy" id="929705"/>
    <lineage>
        <taxon>Bacteria</taxon>
        <taxon>Bacillati</taxon>
        <taxon>Bacillota</taxon>
        <taxon>Clostridia</taxon>
        <taxon>Eubacteriales</taxon>
        <taxon>Clostridiales Family XVII. Incertae Sedis</taxon>
        <taxon>Sulfobacillus</taxon>
    </lineage>
</organism>
<dbReference type="Proteomes" id="UP000192660">
    <property type="component" value="Unassembled WGS sequence"/>
</dbReference>
<dbReference type="PROSITE" id="PS51194">
    <property type="entry name" value="HELICASE_CTER"/>
    <property type="match status" value="1"/>
</dbReference>
<proteinExistence type="predicted"/>
<dbReference type="GO" id="GO:0004386">
    <property type="term" value="F:helicase activity"/>
    <property type="evidence" value="ECO:0007669"/>
    <property type="project" value="UniProtKB-KW"/>
</dbReference>
<protein>
    <submittedName>
        <fullName evidence="7">SNF2 family N-terminal domain-containing protein</fullName>
    </submittedName>
</protein>
<dbReference type="SMART" id="SM00490">
    <property type="entry name" value="HELICc"/>
    <property type="match status" value="1"/>
</dbReference>
<dbReference type="SMART" id="SM00487">
    <property type="entry name" value="DEXDc"/>
    <property type="match status" value="1"/>
</dbReference>
<keyword evidence="1" id="KW-0547">Nucleotide-binding</keyword>
<dbReference type="InterPro" id="IPR038718">
    <property type="entry name" value="SNF2-like_sf"/>
</dbReference>
<dbReference type="InterPro" id="IPR049730">
    <property type="entry name" value="SNF2/RAD54-like_C"/>
</dbReference>
<evidence type="ECO:0000256" key="2">
    <source>
        <dbReference type="ARBA" id="ARBA00022801"/>
    </source>
</evidence>
<dbReference type="InterPro" id="IPR057342">
    <property type="entry name" value="DEXDc_RapA"/>
</dbReference>
<dbReference type="OrthoDB" id="9814088at2"/>
<dbReference type="CDD" id="cd18793">
    <property type="entry name" value="SF2_C_SNF"/>
    <property type="match status" value="1"/>
</dbReference>
<dbReference type="Pfam" id="PF00271">
    <property type="entry name" value="Helicase_C"/>
    <property type="match status" value="1"/>
</dbReference>
<keyword evidence="3" id="KW-0347">Helicase</keyword>